<evidence type="ECO:0000313" key="4">
    <source>
        <dbReference type="Proteomes" id="UP000449547"/>
    </source>
</evidence>
<evidence type="ECO:0000256" key="1">
    <source>
        <dbReference type="SAM" id="MobiDB-lite"/>
    </source>
</evidence>
<proteinExistence type="predicted"/>
<keyword evidence="2" id="KW-0472">Membrane</keyword>
<feature type="transmembrane region" description="Helical" evidence="2">
    <location>
        <begin position="154"/>
        <end position="174"/>
    </location>
</feature>
<dbReference type="Proteomes" id="UP000449547">
    <property type="component" value="Unassembled WGS sequence"/>
</dbReference>
<feature type="compositionally biased region" description="Polar residues" evidence="1">
    <location>
        <begin position="418"/>
        <end position="428"/>
    </location>
</feature>
<dbReference type="AlphaFoldDB" id="A0A642UJU5"/>
<accession>A0A642UJU5</accession>
<sequence>MTLSPPWTGALTSYPIWSPDTYTPTHGILQLLRYANNMPAEGTGAYWLNKAGVNLMGHIPPYIMDYVVYWQLNLFGDYPNHVDVAPSIVFIVVFSVLLFFHTLIFAINCSRAHYFWISLGWIFYCILKIIGFSLRIKWSSNIGLTQTGIASEVFLILPTIILVSFNLILAQRLFTWRHPVGGSRRLFWNTMIALYAVVFGVIAWTIVASAVPYQYYLSLSAYKSYQKAVQASSILILLYTFTALILIGLSYFFKPTAKDENLYTYQPWWIESFGPFYFVKKGAKHEAEETFMKRGSNQRHAIRVIAATHHHNNMVEGLSNSRGSLTHNWSICIVTATTILTFIGSLLRCIVTFLDRYQKDQTSISKRVPMYITWGAFETIVNILFIVGRVDLRFYRPDRLPKKVRAIITAEQSLANSRAQSRAHSMRSSFDDEYDTYGTHPRQTGSFEFTDHYDDKDEVYSDDYSADYERRARSRTNSPYDSYSEEEFDFDADDDYPHHGSVPSSKKPTRRPPPPEVNFADDVHSLVDSEHDDLPEHDYDHPYARTLRPPSRNEDFHFPRRRSSDEFQF</sequence>
<dbReference type="PANTHER" id="PTHR35184:SF1">
    <property type="entry name" value="INTEGRAL MEMBRANE PROTEIN"/>
    <property type="match status" value="1"/>
</dbReference>
<dbReference type="RefSeq" id="XP_034011352.1">
    <property type="nucleotide sequence ID" value="XM_034156574.1"/>
</dbReference>
<dbReference type="VEuPathDB" id="FungiDB:DIURU_003775"/>
<feature type="transmembrane region" description="Helical" evidence="2">
    <location>
        <begin position="329"/>
        <end position="351"/>
    </location>
</feature>
<feature type="compositionally biased region" description="Basic and acidic residues" evidence="1">
    <location>
        <begin position="551"/>
        <end position="569"/>
    </location>
</feature>
<feature type="transmembrane region" description="Helical" evidence="2">
    <location>
        <begin position="371"/>
        <end position="392"/>
    </location>
</feature>
<feature type="transmembrane region" description="Helical" evidence="2">
    <location>
        <begin position="186"/>
        <end position="211"/>
    </location>
</feature>
<dbReference type="OMA" id="IDLRFYR"/>
<organism evidence="3 4">
    <name type="scientific">Diutina rugosa</name>
    <name type="common">Yeast</name>
    <name type="synonym">Candida rugosa</name>
    <dbReference type="NCBI Taxonomy" id="5481"/>
    <lineage>
        <taxon>Eukaryota</taxon>
        <taxon>Fungi</taxon>
        <taxon>Dikarya</taxon>
        <taxon>Ascomycota</taxon>
        <taxon>Saccharomycotina</taxon>
        <taxon>Pichiomycetes</taxon>
        <taxon>Debaryomycetaceae</taxon>
        <taxon>Diutina</taxon>
    </lineage>
</organism>
<comment type="caution">
    <text evidence="3">The sequence shown here is derived from an EMBL/GenBank/DDBJ whole genome shotgun (WGS) entry which is preliminary data.</text>
</comment>
<name>A0A642UJU5_DIURU</name>
<evidence type="ECO:0000256" key="2">
    <source>
        <dbReference type="SAM" id="Phobius"/>
    </source>
</evidence>
<evidence type="ECO:0000313" key="3">
    <source>
        <dbReference type="EMBL" id="KAA8900352.1"/>
    </source>
</evidence>
<dbReference type="PANTHER" id="PTHR35184">
    <property type="entry name" value="YALI0C10208P"/>
    <property type="match status" value="1"/>
</dbReference>
<dbReference type="Pfam" id="PF11309">
    <property type="entry name" value="DUF3112"/>
    <property type="match status" value="1"/>
</dbReference>
<feature type="transmembrane region" description="Helical" evidence="2">
    <location>
        <begin position="114"/>
        <end position="134"/>
    </location>
</feature>
<dbReference type="OrthoDB" id="3357002at2759"/>
<feature type="transmembrane region" description="Helical" evidence="2">
    <location>
        <begin position="231"/>
        <end position="253"/>
    </location>
</feature>
<feature type="region of interest" description="Disordered" evidence="1">
    <location>
        <begin position="418"/>
        <end position="451"/>
    </location>
</feature>
<keyword evidence="4" id="KW-1185">Reference proteome</keyword>
<feature type="region of interest" description="Disordered" evidence="1">
    <location>
        <begin position="490"/>
        <end position="569"/>
    </location>
</feature>
<gene>
    <name evidence="3" type="ORF">DIURU_003775</name>
</gene>
<protein>
    <submittedName>
        <fullName evidence="3">Uncharacterized protein</fullName>
    </submittedName>
</protein>
<dbReference type="InterPro" id="IPR021460">
    <property type="entry name" value="DUF3112"/>
</dbReference>
<feature type="transmembrane region" description="Helical" evidence="2">
    <location>
        <begin position="84"/>
        <end position="107"/>
    </location>
</feature>
<dbReference type="GeneID" id="54782426"/>
<keyword evidence="2" id="KW-1133">Transmembrane helix</keyword>
<keyword evidence="2" id="KW-0812">Transmembrane</keyword>
<dbReference type="EMBL" id="SWFT01000112">
    <property type="protein sequence ID" value="KAA8900352.1"/>
    <property type="molecule type" value="Genomic_DNA"/>
</dbReference>
<feature type="compositionally biased region" description="Basic and acidic residues" evidence="1">
    <location>
        <begin position="521"/>
        <end position="543"/>
    </location>
</feature>
<reference evidence="3 4" key="1">
    <citation type="submission" date="2019-07" db="EMBL/GenBank/DDBJ databases">
        <title>Genome assembly of two rare yeast pathogens: Diutina rugosa and Trichomonascus ciferrii.</title>
        <authorList>
            <person name="Mixao V."/>
            <person name="Saus E."/>
            <person name="Hansen A."/>
            <person name="Lass-Flor C."/>
            <person name="Gabaldon T."/>
        </authorList>
    </citation>
    <scope>NUCLEOTIDE SEQUENCE [LARGE SCALE GENOMIC DNA]</scope>
    <source>
        <strain evidence="3 4">CBS 613</strain>
    </source>
</reference>